<evidence type="ECO:0000313" key="2">
    <source>
        <dbReference type="Proteomes" id="UP000255061"/>
    </source>
</evidence>
<protein>
    <submittedName>
        <fullName evidence="1">Uncharacterized protein</fullName>
    </submittedName>
</protein>
<name>A0A380BY02_9GAMM</name>
<dbReference type="EMBL" id="UGYV01000004">
    <property type="protein sequence ID" value="SUJ09200.1"/>
    <property type="molecule type" value="Genomic_DNA"/>
</dbReference>
<accession>A0A380BY02</accession>
<evidence type="ECO:0000313" key="1">
    <source>
        <dbReference type="EMBL" id="SUJ09200.1"/>
    </source>
</evidence>
<dbReference type="RefSeq" id="WP_115407299.1">
    <property type="nucleotide sequence ID" value="NZ_UGYV01000004.1"/>
</dbReference>
<dbReference type="AlphaFoldDB" id="A0A380BY02"/>
<reference evidence="1 2" key="1">
    <citation type="submission" date="2018-06" db="EMBL/GenBank/DDBJ databases">
        <authorList>
            <consortium name="Pathogen Informatics"/>
            <person name="Doyle S."/>
        </authorList>
    </citation>
    <scope>NUCLEOTIDE SEQUENCE [LARGE SCALE GENOMIC DNA]</scope>
    <source>
        <strain evidence="1 2">NCTC10736</strain>
    </source>
</reference>
<gene>
    <name evidence="1" type="ORF">NCTC10736_04000</name>
</gene>
<dbReference type="Proteomes" id="UP000255061">
    <property type="component" value="Unassembled WGS sequence"/>
</dbReference>
<proteinExistence type="predicted"/>
<sequence>MARNKVIQVACPPDLYSKVQDYKGAKNLASDADAMRELTLFALRVIEHSSDEDEGISTRELLEVLLGNVIKIHHQTSINYYQNFNEEQYNNNMKEPDVVPSYKRLMAKAEERTQQILEGDKN</sequence>
<organism evidence="1 2">
    <name type="scientific">Shewanella morhuae</name>
    <dbReference type="NCBI Taxonomy" id="365591"/>
    <lineage>
        <taxon>Bacteria</taxon>
        <taxon>Pseudomonadati</taxon>
        <taxon>Pseudomonadota</taxon>
        <taxon>Gammaproteobacteria</taxon>
        <taxon>Alteromonadales</taxon>
        <taxon>Shewanellaceae</taxon>
        <taxon>Shewanella</taxon>
    </lineage>
</organism>